<name>J3NLT6_GAET3</name>
<reference evidence="1" key="3">
    <citation type="submission" date="2010-09" db="EMBL/GenBank/DDBJ databases">
        <title>Annotation of Gaeumannomyces graminis var. tritici R3-111a-1.</title>
        <authorList>
            <consortium name="The Broad Institute Genome Sequencing Platform"/>
            <person name="Ma L.-J."/>
            <person name="Dead R."/>
            <person name="Young S.K."/>
            <person name="Zeng Q."/>
            <person name="Gargeya S."/>
            <person name="Fitzgerald M."/>
            <person name="Haas B."/>
            <person name="Abouelleil A."/>
            <person name="Alvarado L."/>
            <person name="Arachchi H.M."/>
            <person name="Berlin A."/>
            <person name="Brown A."/>
            <person name="Chapman S.B."/>
            <person name="Chen Z."/>
            <person name="Dunbar C."/>
            <person name="Freedman E."/>
            <person name="Gearin G."/>
            <person name="Gellesch M."/>
            <person name="Goldberg J."/>
            <person name="Griggs A."/>
            <person name="Gujja S."/>
            <person name="Heiman D."/>
            <person name="Howarth C."/>
            <person name="Larson L."/>
            <person name="Lui A."/>
            <person name="MacDonald P.J.P."/>
            <person name="Mehta T."/>
            <person name="Montmayeur A."/>
            <person name="Murphy C."/>
            <person name="Neiman D."/>
            <person name="Pearson M."/>
            <person name="Priest M."/>
            <person name="Roberts A."/>
            <person name="Saif S."/>
            <person name="Shea T."/>
            <person name="Shenoy N."/>
            <person name="Sisk P."/>
            <person name="Stolte C."/>
            <person name="Sykes S."/>
            <person name="Yandava C."/>
            <person name="Wortman J."/>
            <person name="Nusbaum C."/>
            <person name="Birren B."/>
        </authorList>
    </citation>
    <scope>NUCLEOTIDE SEQUENCE</scope>
    <source>
        <strain evidence="1">R3-111a-1</strain>
    </source>
</reference>
<evidence type="ECO:0000313" key="1">
    <source>
        <dbReference type="EMBL" id="EJT82262.1"/>
    </source>
</evidence>
<dbReference type="RefSeq" id="XP_009218271.1">
    <property type="nucleotide sequence ID" value="XM_009220007.1"/>
</dbReference>
<dbReference type="VEuPathDB" id="FungiDB:GGTG_02236"/>
<reference evidence="2" key="4">
    <citation type="journal article" date="2015" name="G3 (Bethesda)">
        <title>Genome sequences of three phytopathogenic species of the Magnaporthaceae family of fungi.</title>
        <authorList>
            <person name="Okagaki L.H."/>
            <person name="Nunes C.C."/>
            <person name="Sailsbery J."/>
            <person name="Clay B."/>
            <person name="Brown D."/>
            <person name="John T."/>
            <person name="Oh Y."/>
            <person name="Young N."/>
            <person name="Fitzgerald M."/>
            <person name="Haas B.J."/>
            <person name="Zeng Q."/>
            <person name="Young S."/>
            <person name="Adiconis X."/>
            <person name="Fan L."/>
            <person name="Levin J.Z."/>
            <person name="Mitchell T.K."/>
            <person name="Okubara P.A."/>
            <person name="Farman M.L."/>
            <person name="Kohn L.M."/>
            <person name="Birren B."/>
            <person name="Ma L.-J."/>
            <person name="Dean R.A."/>
        </authorList>
    </citation>
    <scope>NUCLEOTIDE SEQUENCE</scope>
    <source>
        <strain evidence="2">R3-111a-1</strain>
    </source>
</reference>
<dbReference type="EnsemblFungi" id="EJT82262">
    <property type="protein sequence ID" value="EJT82262"/>
    <property type="gene ID" value="GGTG_02236"/>
</dbReference>
<reference evidence="2" key="5">
    <citation type="submission" date="2018-04" db="UniProtKB">
        <authorList>
            <consortium name="EnsemblFungi"/>
        </authorList>
    </citation>
    <scope>IDENTIFICATION</scope>
    <source>
        <strain evidence="2">R3-111a-1</strain>
    </source>
</reference>
<dbReference type="AlphaFoldDB" id="J3NLT6"/>
<dbReference type="GeneID" id="20342694"/>
<reference evidence="1" key="2">
    <citation type="submission" date="2010-07" db="EMBL/GenBank/DDBJ databases">
        <authorList>
            <consortium name="The Broad Institute Genome Sequencing Platform"/>
            <consortium name="Broad Institute Genome Sequencing Center for Infectious Disease"/>
            <person name="Ma L.-J."/>
            <person name="Dead R."/>
            <person name="Young S."/>
            <person name="Zeng Q."/>
            <person name="Koehrsen M."/>
            <person name="Alvarado L."/>
            <person name="Berlin A."/>
            <person name="Chapman S.B."/>
            <person name="Chen Z."/>
            <person name="Freedman E."/>
            <person name="Gellesch M."/>
            <person name="Goldberg J."/>
            <person name="Griggs A."/>
            <person name="Gujja S."/>
            <person name="Heilman E.R."/>
            <person name="Heiman D."/>
            <person name="Hepburn T."/>
            <person name="Howarth C."/>
            <person name="Jen D."/>
            <person name="Larson L."/>
            <person name="Mehta T."/>
            <person name="Neiman D."/>
            <person name="Pearson M."/>
            <person name="Roberts A."/>
            <person name="Saif S."/>
            <person name="Shea T."/>
            <person name="Shenoy N."/>
            <person name="Sisk P."/>
            <person name="Stolte C."/>
            <person name="Sykes S."/>
            <person name="Walk T."/>
            <person name="White J."/>
            <person name="Yandava C."/>
            <person name="Haas B."/>
            <person name="Nusbaum C."/>
            <person name="Birren B."/>
        </authorList>
    </citation>
    <scope>NUCLEOTIDE SEQUENCE</scope>
    <source>
        <strain evidence="1">R3-111a-1</strain>
    </source>
</reference>
<dbReference type="HOGENOM" id="CLU_1927728_0_0_1"/>
<dbReference type="Proteomes" id="UP000006039">
    <property type="component" value="Unassembled WGS sequence"/>
</dbReference>
<reference evidence="3" key="1">
    <citation type="submission" date="2010-07" db="EMBL/GenBank/DDBJ databases">
        <title>The genome sequence of Gaeumannomyces graminis var. tritici strain R3-111a-1.</title>
        <authorList>
            <consortium name="The Broad Institute Genome Sequencing Platform"/>
            <person name="Ma L.-J."/>
            <person name="Dead R."/>
            <person name="Young S."/>
            <person name="Zeng Q."/>
            <person name="Koehrsen M."/>
            <person name="Alvarado L."/>
            <person name="Berlin A."/>
            <person name="Chapman S.B."/>
            <person name="Chen Z."/>
            <person name="Freedman E."/>
            <person name="Gellesch M."/>
            <person name="Goldberg J."/>
            <person name="Griggs A."/>
            <person name="Gujja S."/>
            <person name="Heilman E.R."/>
            <person name="Heiman D."/>
            <person name="Hepburn T."/>
            <person name="Howarth C."/>
            <person name="Jen D."/>
            <person name="Larson L."/>
            <person name="Mehta T."/>
            <person name="Neiman D."/>
            <person name="Pearson M."/>
            <person name="Roberts A."/>
            <person name="Saif S."/>
            <person name="Shea T."/>
            <person name="Shenoy N."/>
            <person name="Sisk P."/>
            <person name="Stolte C."/>
            <person name="Sykes S."/>
            <person name="Walk T."/>
            <person name="White J."/>
            <person name="Yandava C."/>
            <person name="Haas B."/>
            <person name="Nusbaum C."/>
            <person name="Birren B."/>
        </authorList>
    </citation>
    <scope>NUCLEOTIDE SEQUENCE [LARGE SCALE GENOMIC DNA]</scope>
    <source>
        <strain evidence="3">R3-111a-1</strain>
    </source>
</reference>
<gene>
    <name evidence="2" type="primary">20342694</name>
    <name evidence="1" type="ORF">GGTG_02236</name>
</gene>
<protein>
    <submittedName>
        <fullName evidence="1 2">Uncharacterized protein</fullName>
    </submittedName>
</protein>
<sequence length="131" mass="14523">MHAAADQPDGLDNELCSHLEDGSLYFLKDYADISNPETILDFGTVGDWNEVYGKGVSTTGTHFRTYAILGNNGPYRIQIWDRASFHPLKCFLEGRRVACVAVAGEVPDRRGPSGMGSRVGKILWYKEEAKL</sequence>
<evidence type="ECO:0000313" key="2">
    <source>
        <dbReference type="EnsemblFungi" id="EJT82262"/>
    </source>
</evidence>
<accession>J3NLT6</accession>
<proteinExistence type="predicted"/>
<dbReference type="EMBL" id="GL385395">
    <property type="protein sequence ID" value="EJT82262.1"/>
    <property type="molecule type" value="Genomic_DNA"/>
</dbReference>
<keyword evidence="3" id="KW-1185">Reference proteome</keyword>
<evidence type="ECO:0000313" key="3">
    <source>
        <dbReference type="Proteomes" id="UP000006039"/>
    </source>
</evidence>
<organism evidence="1">
    <name type="scientific">Gaeumannomyces tritici (strain R3-111a-1)</name>
    <name type="common">Wheat and barley take-all root rot fungus</name>
    <name type="synonym">Gaeumannomyces graminis var. tritici</name>
    <dbReference type="NCBI Taxonomy" id="644352"/>
    <lineage>
        <taxon>Eukaryota</taxon>
        <taxon>Fungi</taxon>
        <taxon>Dikarya</taxon>
        <taxon>Ascomycota</taxon>
        <taxon>Pezizomycotina</taxon>
        <taxon>Sordariomycetes</taxon>
        <taxon>Sordariomycetidae</taxon>
        <taxon>Magnaporthales</taxon>
        <taxon>Magnaporthaceae</taxon>
        <taxon>Gaeumannomyces</taxon>
    </lineage>
</organism>